<evidence type="ECO:0000313" key="2">
    <source>
        <dbReference type="EnsemblMetazoa" id="XP_016972529.1"/>
    </source>
</evidence>
<evidence type="ECO:0000256" key="1">
    <source>
        <dbReference type="SAM" id="SignalP"/>
    </source>
</evidence>
<keyword evidence="1" id="KW-0732">Signal</keyword>
<reference evidence="2" key="3">
    <citation type="submission" date="2025-05" db="UniProtKB">
        <authorList>
            <consortium name="EnsemblMetazoa"/>
        </authorList>
    </citation>
    <scope>IDENTIFICATION</scope>
</reference>
<dbReference type="EnsemblMetazoa" id="XM_017117040.1">
    <property type="protein sequence ID" value="XP_016972529.1"/>
    <property type="gene ID" value="LOC108039882"/>
</dbReference>
<dbReference type="OrthoDB" id="7842882at2759"/>
<name>A0A6P4E7L3_DRORH</name>
<organism evidence="4">
    <name type="scientific">Drosophila rhopaloa</name>
    <name type="common">Fruit fly</name>
    <dbReference type="NCBI Taxonomy" id="1041015"/>
    <lineage>
        <taxon>Eukaryota</taxon>
        <taxon>Metazoa</taxon>
        <taxon>Ecdysozoa</taxon>
        <taxon>Arthropoda</taxon>
        <taxon>Hexapoda</taxon>
        <taxon>Insecta</taxon>
        <taxon>Pterygota</taxon>
        <taxon>Neoptera</taxon>
        <taxon>Endopterygota</taxon>
        <taxon>Diptera</taxon>
        <taxon>Brachycera</taxon>
        <taxon>Muscomorpha</taxon>
        <taxon>Ephydroidea</taxon>
        <taxon>Drosophilidae</taxon>
        <taxon>Drosophila</taxon>
        <taxon>Sophophora</taxon>
    </lineage>
</organism>
<dbReference type="GO" id="GO:0005549">
    <property type="term" value="F:odorant binding"/>
    <property type="evidence" value="ECO:0007669"/>
    <property type="project" value="InterPro"/>
</dbReference>
<sequence length="112" mass="12830">MNALVALVLLLAIGPLFVYSDAIQKSLEECAKKNHVTPDVLKINPPDYKVKCYYYCHFVNEKVIVNDKIELPGLDSAKPCLNIKDDNKCELAFKLRTCLRTHLPEHIWQKFA</sequence>
<dbReference type="CDD" id="cd23992">
    <property type="entry name" value="PBP_GOBP"/>
    <property type="match status" value="1"/>
</dbReference>
<reference evidence="3" key="1">
    <citation type="journal article" date="2021" name="Elife">
        <title>Highly contiguous assemblies of 101 drosophilid genomes.</title>
        <authorList>
            <person name="Kim B.Y."/>
            <person name="Wang J.R."/>
            <person name="Miller D.E."/>
            <person name="Barmina O."/>
            <person name="Delaney E."/>
            <person name="Thompson A."/>
            <person name="Comeault A.A."/>
            <person name="Peede D."/>
            <person name="D'Agostino E.R."/>
            <person name="Pelaez J."/>
            <person name="Aguilar J.M."/>
            <person name="Haji D."/>
            <person name="Matsunaga T."/>
            <person name="Armstrong E.E."/>
            <person name="Zych M."/>
            <person name="Ogawa Y."/>
            <person name="Stamenkovic-Radak M."/>
            <person name="Jelic M."/>
            <person name="Veselinovic M.S."/>
            <person name="Tanaskovic M."/>
            <person name="Eric P."/>
            <person name="Gao J.J."/>
            <person name="Katoh T.K."/>
            <person name="Toda M.J."/>
            <person name="Watabe H."/>
            <person name="Watada M."/>
            <person name="Davis J.S."/>
            <person name="Moyle L.C."/>
            <person name="Manoli G."/>
            <person name="Bertolini E."/>
            <person name="Kostal V."/>
            <person name="Hawley R.S."/>
            <person name="Takahashi A."/>
            <person name="Jones C.D."/>
            <person name="Price D.K."/>
            <person name="Whiteman N."/>
            <person name="Kopp A."/>
            <person name="Matute D.R."/>
            <person name="Petrov D.A."/>
        </authorList>
    </citation>
    <scope>NUCLEOTIDE SEQUENCE [LARGE SCALE GENOMIC DNA]</scope>
</reference>
<gene>
    <name evidence="4" type="primary">LOC108039882</name>
    <name evidence="2" type="synonym">108039882</name>
</gene>
<evidence type="ECO:0000313" key="3">
    <source>
        <dbReference type="Proteomes" id="UP001652680"/>
    </source>
</evidence>
<dbReference type="Proteomes" id="UP001652680">
    <property type="component" value="Unassembled WGS sequence"/>
</dbReference>
<dbReference type="InterPro" id="IPR036728">
    <property type="entry name" value="PBP_GOBP_sf"/>
</dbReference>
<protein>
    <submittedName>
        <fullName evidence="4">Uncharacterized protein LOC108039882</fullName>
    </submittedName>
</protein>
<dbReference type="RefSeq" id="XP_016972529.1">
    <property type="nucleotide sequence ID" value="XM_017117040.1"/>
</dbReference>
<accession>A0A6P4E7L3</accession>
<evidence type="ECO:0000313" key="4">
    <source>
        <dbReference type="RefSeq" id="XP_016972529.1"/>
    </source>
</evidence>
<reference evidence="4" key="2">
    <citation type="submission" date="2025-04" db="UniProtKB">
        <authorList>
            <consortium name="RefSeq"/>
        </authorList>
    </citation>
    <scope>IDENTIFICATION</scope>
</reference>
<dbReference type="Gene3D" id="1.10.238.20">
    <property type="entry name" value="Pheromone/general odorant binding protein domain"/>
    <property type="match status" value="1"/>
</dbReference>
<feature type="chain" id="PRO_5027871350" evidence="1">
    <location>
        <begin position="21"/>
        <end position="112"/>
    </location>
</feature>
<dbReference type="AlphaFoldDB" id="A0A6P4E7L3"/>
<proteinExistence type="predicted"/>
<keyword evidence="3" id="KW-1185">Reference proteome</keyword>
<feature type="signal peptide" evidence="1">
    <location>
        <begin position="1"/>
        <end position="20"/>
    </location>
</feature>
<dbReference type="GeneID" id="108039882"/>
<dbReference type="SUPFAM" id="SSF47565">
    <property type="entry name" value="Insect pheromone/odorant-binding proteins"/>
    <property type="match status" value="1"/>
</dbReference>